<feature type="site" description="Important for catalytic activity" evidence="10">
    <location>
        <position position="177"/>
    </location>
</feature>
<evidence type="ECO:0000313" key="13">
    <source>
        <dbReference type="Proteomes" id="UP001589813"/>
    </source>
</evidence>
<evidence type="ECO:0000256" key="9">
    <source>
        <dbReference type="ARBA" id="ARBA00023316"/>
    </source>
</evidence>
<keyword evidence="9 10" id="KW-0961">Cell wall biogenesis/degradation</keyword>
<evidence type="ECO:0000256" key="1">
    <source>
        <dbReference type="ARBA" id="ARBA00001231"/>
    </source>
</evidence>
<comment type="similarity">
    <text evidence="10">Belongs to the glycosyl hydrolase 3 family. NagZ subfamily.</text>
</comment>
<dbReference type="RefSeq" id="WP_377242367.1">
    <property type="nucleotide sequence ID" value="NZ_JBHLXP010000001.1"/>
</dbReference>
<comment type="function">
    <text evidence="10">Plays a role in peptidoglycan recycling by cleaving the terminal beta-1,4-linked N-acetylglucosamine (GlcNAc) from peptide-linked peptidoglycan fragments, giving rise to free GlcNAc, anhydro-N-acetylmuramic acid and anhydro-N-acetylmuramic acid-linked peptides.</text>
</comment>
<keyword evidence="8 10" id="KW-0131">Cell cycle</keyword>
<keyword evidence="13" id="KW-1185">Reference proteome</keyword>
<dbReference type="NCBIfam" id="NF003740">
    <property type="entry name" value="PRK05337.1"/>
    <property type="match status" value="1"/>
</dbReference>
<organism evidence="12 13">
    <name type="scientific">Rheinheimera tilapiae</name>
    <dbReference type="NCBI Taxonomy" id="875043"/>
    <lineage>
        <taxon>Bacteria</taxon>
        <taxon>Pseudomonadati</taxon>
        <taxon>Pseudomonadota</taxon>
        <taxon>Gammaproteobacteria</taxon>
        <taxon>Chromatiales</taxon>
        <taxon>Chromatiaceae</taxon>
        <taxon>Rheinheimera</taxon>
    </lineage>
</organism>
<dbReference type="PANTHER" id="PTHR30480">
    <property type="entry name" value="BETA-HEXOSAMINIDASE-RELATED"/>
    <property type="match status" value="1"/>
</dbReference>
<evidence type="ECO:0000256" key="5">
    <source>
        <dbReference type="ARBA" id="ARBA00022960"/>
    </source>
</evidence>
<dbReference type="GO" id="GO:0004563">
    <property type="term" value="F:beta-N-acetylhexosaminidase activity"/>
    <property type="evidence" value="ECO:0007669"/>
    <property type="project" value="UniProtKB-EC"/>
</dbReference>
<evidence type="ECO:0000256" key="4">
    <source>
        <dbReference type="ARBA" id="ARBA00022801"/>
    </source>
</evidence>
<dbReference type="SUPFAM" id="SSF51445">
    <property type="entry name" value="(Trans)glycosidases"/>
    <property type="match status" value="1"/>
</dbReference>
<dbReference type="Pfam" id="PF00933">
    <property type="entry name" value="Glyco_hydro_3"/>
    <property type="match status" value="1"/>
</dbReference>
<evidence type="ECO:0000256" key="6">
    <source>
        <dbReference type="ARBA" id="ARBA00022984"/>
    </source>
</evidence>
<keyword evidence="2 10" id="KW-0963">Cytoplasm</keyword>
<keyword evidence="4 10" id="KW-0378">Hydrolase</keyword>
<dbReference type="PROSITE" id="PS00775">
    <property type="entry name" value="GLYCOSYL_HYDROL_F3"/>
    <property type="match status" value="1"/>
</dbReference>
<keyword evidence="3 10" id="KW-0132">Cell division</keyword>
<comment type="pathway">
    <text evidence="10">Cell wall biogenesis; peptidoglycan recycling.</text>
</comment>
<comment type="catalytic activity">
    <reaction evidence="1 10">
        <text>Hydrolysis of terminal non-reducing N-acetyl-D-hexosamine residues in N-acetyl-beta-D-hexosaminides.</text>
        <dbReference type="EC" id="3.2.1.52"/>
    </reaction>
</comment>
<evidence type="ECO:0000256" key="3">
    <source>
        <dbReference type="ARBA" id="ARBA00022618"/>
    </source>
</evidence>
<protein>
    <recommendedName>
        <fullName evidence="10">Beta-hexosaminidase</fullName>
        <ecNumber evidence="10">3.2.1.52</ecNumber>
    </recommendedName>
    <alternativeName>
        <fullName evidence="10">Beta-N-acetylhexosaminidase</fullName>
    </alternativeName>
    <alternativeName>
        <fullName evidence="10">N-acetyl-beta-glucosaminidase</fullName>
    </alternativeName>
</protein>
<feature type="binding site" evidence="10">
    <location>
        <begin position="166"/>
        <end position="167"/>
    </location>
    <ligand>
        <name>substrate</name>
    </ligand>
</feature>
<accession>A0ABV6BBS0</accession>
<keyword evidence="5 10" id="KW-0133">Cell shape</keyword>
<name>A0ABV6BBS0_9GAMM</name>
<keyword evidence="7 10" id="KW-0326">Glycosidase</keyword>
<feature type="binding site" evidence="10">
    <location>
        <position position="71"/>
    </location>
    <ligand>
        <name>substrate</name>
    </ligand>
</feature>
<dbReference type="Gene3D" id="3.20.20.300">
    <property type="entry name" value="Glycoside hydrolase, family 3, N-terminal domain"/>
    <property type="match status" value="1"/>
</dbReference>
<dbReference type="InterPro" id="IPR001764">
    <property type="entry name" value="Glyco_hydro_3_N"/>
</dbReference>
<feature type="active site" description="Proton donor/acceptor" evidence="10">
    <location>
        <position position="179"/>
    </location>
</feature>
<dbReference type="InterPro" id="IPR050226">
    <property type="entry name" value="NagZ_Beta-hexosaminidase"/>
</dbReference>
<feature type="binding site" evidence="10">
    <location>
        <position position="136"/>
    </location>
    <ligand>
        <name>substrate</name>
    </ligand>
</feature>
<feature type="active site" description="Nucleophile" evidence="10">
    <location>
        <position position="251"/>
    </location>
</feature>
<feature type="domain" description="Glycoside hydrolase family 3 N-terminal" evidence="11">
    <location>
        <begin position="13"/>
        <end position="295"/>
    </location>
</feature>
<dbReference type="HAMAP" id="MF_00364">
    <property type="entry name" value="NagZ"/>
    <property type="match status" value="1"/>
</dbReference>
<dbReference type="InterPro" id="IPR019800">
    <property type="entry name" value="Glyco_hydro_3_AS"/>
</dbReference>
<evidence type="ECO:0000256" key="7">
    <source>
        <dbReference type="ARBA" id="ARBA00023295"/>
    </source>
</evidence>
<evidence type="ECO:0000313" key="12">
    <source>
        <dbReference type="EMBL" id="MFC0048306.1"/>
    </source>
</evidence>
<dbReference type="InterPro" id="IPR017853">
    <property type="entry name" value="GH"/>
</dbReference>
<evidence type="ECO:0000256" key="8">
    <source>
        <dbReference type="ARBA" id="ARBA00023306"/>
    </source>
</evidence>
<feature type="binding site" evidence="10">
    <location>
        <position position="63"/>
    </location>
    <ligand>
        <name>substrate</name>
    </ligand>
</feature>
<sequence length="355" mass="38901">MFGSVMLDLQGPEITAEEIELLDHPAVGGVIYFTRNYQDKAQLRELVRRTRAASRNPLLLAVDHEGGRVQRFRPEFTLIPAMGQILPGAGGDLTKAQQYATEMAWLMAMEVLTQDIDISFAPVADVWGVCDVIRNRAFSPDAKQVVAMVQAFAKGMHGAGMKTTGKHFPGHGSVKEDSHLQLPVDNRSRDAIEGLDLFIFRELAKVGALDAVMPAHVVYPAFCDKAAGFSDYWLQTVLRGQMQFDGVIFSDDLGMAGAHQAGNYQQRAEAALAAGCDMILVCNDRKGAIEVLDTLPQAFWQHSSQRLGRLKHHNTTTEVQLAQSPRYREAVELAARLRAVELTGGVSSAGIVERT</sequence>
<evidence type="ECO:0000256" key="2">
    <source>
        <dbReference type="ARBA" id="ARBA00022490"/>
    </source>
</evidence>
<gene>
    <name evidence="10 12" type="primary">nagZ</name>
    <name evidence="12" type="ORF">ACFFJP_08395</name>
</gene>
<comment type="subcellular location">
    <subcellularLocation>
        <location evidence="10">Cytoplasm</location>
    </subcellularLocation>
</comment>
<dbReference type="EC" id="3.2.1.52" evidence="10"/>
<keyword evidence="6 10" id="KW-0573">Peptidoglycan synthesis</keyword>
<dbReference type="Proteomes" id="UP001589813">
    <property type="component" value="Unassembled WGS sequence"/>
</dbReference>
<dbReference type="InterPro" id="IPR036962">
    <property type="entry name" value="Glyco_hydro_3_N_sf"/>
</dbReference>
<dbReference type="EMBL" id="JBHLXP010000001">
    <property type="protein sequence ID" value="MFC0048306.1"/>
    <property type="molecule type" value="Genomic_DNA"/>
</dbReference>
<evidence type="ECO:0000256" key="10">
    <source>
        <dbReference type="HAMAP-Rule" id="MF_00364"/>
    </source>
</evidence>
<comment type="caution">
    <text evidence="12">The sequence shown here is derived from an EMBL/GenBank/DDBJ whole genome shotgun (WGS) entry which is preliminary data.</text>
</comment>
<dbReference type="PANTHER" id="PTHR30480:SF13">
    <property type="entry name" value="BETA-HEXOSAMINIDASE"/>
    <property type="match status" value="1"/>
</dbReference>
<reference evidence="12 13" key="1">
    <citation type="submission" date="2024-09" db="EMBL/GenBank/DDBJ databases">
        <authorList>
            <person name="Sun Q."/>
            <person name="Mori K."/>
        </authorList>
    </citation>
    <scope>NUCLEOTIDE SEQUENCE [LARGE SCALE GENOMIC DNA]</scope>
    <source>
        <strain evidence="12 13">KCTC 23315</strain>
    </source>
</reference>
<proteinExistence type="inferred from homology"/>
<dbReference type="InterPro" id="IPR022956">
    <property type="entry name" value="Beta_hexosaminidase_bac"/>
</dbReference>
<evidence type="ECO:0000259" key="11">
    <source>
        <dbReference type="Pfam" id="PF00933"/>
    </source>
</evidence>